<reference evidence="1" key="1">
    <citation type="submission" date="2023-08" db="EMBL/GenBank/DDBJ databases">
        <title>A de novo genome assembly of Solanum verrucosum Schlechtendal, a Mexican diploid species geographically isolated from the other diploid A-genome species in potato relatives.</title>
        <authorList>
            <person name="Hosaka K."/>
        </authorList>
    </citation>
    <scope>NUCLEOTIDE SEQUENCE</scope>
    <source>
        <tissue evidence="1">Young leaves</tissue>
    </source>
</reference>
<evidence type="ECO:0000313" key="2">
    <source>
        <dbReference type="EMBL" id="WMV48061.1"/>
    </source>
</evidence>
<evidence type="ECO:0000313" key="3">
    <source>
        <dbReference type="Proteomes" id="UP001234989"/>
    </source>
</evidence>
<dbReference type="Proteomes" id="UP001234989">
    <property type="component" value="Chromosome 9"/>
</dbReference>
<keyword evidence="3" id="KW-1185">Reference proteome</keyword>
<organism evidence="1 3">
    <name type="scientific">Solanum verrucosum</name>
    <dbReference type="NCBI Taxonomy" id="315347"/>
    <lineage>
        <taxon>Eukaryota</taxon>
        <taxon>Viridiplantae</taxon>
        <taxon>Streptophyta</taxon>
        <taxon>Embryophyta</taxon>
        <taxon>Tracheophyta</taxon>
        <taxon>Spermatophyta</taxon>
        <taxon>Magnoliopsida</taxon>
        <taxon>eudicotyledons</taxon>
        <taxon>Gunneridae</taxon>
        <taxon>Pentapetalae</taxon>
        <taxon>asterids</taxon>
        <taxon>lamiids</taxon>
        <taxon>Solanales</taxon>
        <taxon>Solanaceae</taxon>
        <taxon>Solanoideae</taxon>
        <taxon>Solaneae</taxon>
        <taxon>Solanum</taxon>
    </lineage>
</organism>
<gene>
    <name evidence="1" type="ORF">MTR67_041444</name>
    <name evidence="2" type="ORF">MTR67_041446</name>
</gene>
<dbReference type="EMBL" id="CP133620">
    <property type="protein sequence ID" value="WMV48061.1"/>
    <property type="molecule type" value="Genomic_DNA"/>
</dbReference>
<accession>A0AAF0UMQ6</accession>
<dbReference type="AlphaFoldDB" id="A0AAF0UMQ6"/>
<evidence type="ECO:0000313" key="1">
    <source>
        <dbReference type="EMBL" id="WMV48059.1"/>
    </source>
</evidence>
<name>A0AAF0UMQ6_SOLVR</name>
<proteinExistence type="predicted"/>
<protein>
    <submittedName>
        <fullName evidence="1">Uncharacterized protein</fullName>
    </submittedName>
</protein>
<dbReference type="EMBL" id="CP133620">
    <property type="protein sequence ID" value="WMV48059.1"/>
    <property type="molecule type" value="Genomic_DNA"/>
</dbReference>
<sequence>MAQLVWRVVIRPGIDPPSMSSELSLSHRVCLVRFTSPVWFAGYYTVKGLSSAHKVLTRKAEAVVEIVFTRPGNVATFGDPYNVTVSTAY</sequence>